<protein>
    <submittedName>
        <fullName evidence="8">Tetraspanin</fullName>
    </submittedName>
</protein>
<keyword evidence="4 6" id="KW-0472">Membrane</keyword>
<evidence type="ECO:0000256" key="6">
    <source>
        <dbReference type="SAM" id="Phobius"/>
    </source>
</evidence>
<dbReference type="InterPro" id="IPR008952">
    <property type="entry name" value="Tetraspanin_EC2_sf"/>
</dbReference>
<organism evidence="7 8">
    <name type="scientific">Ascaris lumbricoides</name>
    <name type="common">Giant roundworm</name>
    <dbReference type="NCBI Taxonomy" id="6252"/>
    <lineage>
        <taxon>Eukaryota</taxon>
        <taxon>Metazoa</taxon>
        <taxon>Ecdysozoa</taxon>
        <taxon>Nematoda</taxon>
        <taxon>Chromadorea</taxon>
        <taxon>Rhabditida</taxon>
        <taxon>Spirurina</taxon>
        <taxon>Ascaridomorpha</taxon>
        <taxon>Ascaridoidea</taxon>
        <taxon>Ascarididae</taxon>
        <taxon>Ascaris</taxon>
    </lineage>
</organism>
<evidence type="ECO:0000256" key="3">
    <source>
        <dbReference type="ARBA" id="ARBA00022989"/>
    </source>
</evidence>
<dbReference type="InterPro" id="IPR018499">
    <property type="entry name" value="Tetraspanin/Peripherin"/>
</dbReference>
<feature type="transmembrane region" description="Helical" evidence="6">
    <location>
        <begin position="87"/>
        <end position="108"/>
    </location>
</feature>
<feature type="transmembrane region" description="Helical" evidence="6">
    <location>
        <begin position="49"/>
        <end position="67"/>
    </location>
</feature>
<evidence type="ECO:0000256" key="4">
    <source>
        <dbReference type="ARBA" id="ARBA00023136"/>
    </source>
</evidence>
<dbReference type="AlphaFoldDB" id="A0A9J2P077"/>
<proteinExistence type="predicted"/>
<feature type="transmembrane region" description="Helical" evidence="6">
    <location>
        <begin position="17"/>
        <end position="37"/>
    </location>
</feature>
<dbReference type="WBParaSite" id="ALUE_0000320501-mRNA-1">
    <property type="protein sequence ID" value="ALUE_0000320501-mRNA-1"/>
    <property type="gene ID" value="ALUE_0000320501"/>
</dbReference>
<name>A0A9J2P077_ASCLU</name>
<comment type="subcellular location">
    <subcellularLocation>
        <location evidence="1">Membrane</location>
        <topology evidence="1">Multi-pass membrane protein</topology>
    </subcellularLocation>
</comment>
<evidence type="ECO:0000313" key="8">
    <source>
        <dbReference type="WBParaSite" id="ALUE_0000320501-mRNA-1"/>
    </source>
</evidence>
<dbReference type="Proteomes" id="UP000036681">
    <property type="component" value="Unplaced"/>
</dbReference>
<dbReference type="Pfam" id="PF00335">
    <property type="entry name" value="Tetraspanin"/>
    <property type="match status" value="1"/>
</dbReference>
<dbReference type="GO" id="GO:0005886">
    <property type="term" value="C:plasma membrane"/>
    <property type="evidence" value="ECO:0007669"/>
    <property type="project" value="TreeGrafter"/>
</dbReference>
<evidence type="ECO:0000256" key="5">
    <source>
        <dbReference type="SAM" id="MobiDB-lite"/>
    </source>
</evidence>
<dbReference type="PRINTS" id="PR00259">
    <property type="entry name" value="TMFOUR"/>
</dbReference>
<sequence>MAVCGRNLTAVRCAHHYTISFIIMSVWSVYAALLSPTASTTLDSCPLHLSFRYISGLTLIGIGVWTIFYKWDYIALLTSNNYKVTTYLAICTGFLIIAIATFGCIYVANDRTMFVLVYTLLLLLALIMEGVLCVFAYSYCEQIGAELSSSLITNLIRDHSVDVEISKALEALHIEGKCCGALSFEDWRNSVWWQNVNTAALSESRGFDLAVPDFCCRTLTNECGRRDHPSNIYYDGCLRYLSSFMKEQLVIISGSAFAIAITQLSGKPVREKLQVAAAQMAGLRAPEVRKWPRANERQTKRHRRSLSRLPSKWLKTNSPTG</sequence>
<dbReference type="PANTHER" id="PTHR19282">
    <property type="entry name" value="TETRASPANIN"/>
    <property type="match status" value="1"/>
</dbReference>
<keyword evidence="2 6" id="KW-0812">Transmembrane</keyword>
<keyword evidence="7" id="KW-1185">Reference proteome</keyword>
<accession>A0A9J2P077</accession>
<evidence type="ECO:0000256" key="1">
    <source>
        <dbReference type="ARBA" id="ARBA00004141"/>
    </source>
</evidence>
<evidence type="ECO:0000313" key="7">
    <source>
        <dbReference type="Proteomes" id="UP000036681"/>
    </source>
</evidence>
<dbReference type="PANTHER" id="PTHR19282:SF544">
    <property type="entry name" value="TETRASPANIN"/>
    <property type="match status" value="1"/>
</dbReference>
<reference evidence="8" key="1">
    <citation type="submission" date="2023-03" db="UniProtKB">
        <authorList>
            <consortium name="WormBaseParasite"/>
        </authorList>
    </citation>
    <scope>IDENTIFICATION</scope>
</reference>
<feature type="region of interest" description="Disordered" evidence="5">
    <location>
        <begin position="291"/>
        <end position="321"/>
    </location>
</feature>
<keyword evidence="3 6" id="KW-1133">Transmembrane helix</keyword>
<dbReference type="SUPFAM" id="SSF48652">
    <property type="entry name" value="Tetraspanin"/>
    <property type="match status" value="1"/>
</dbReference>
<dbReference type="Gene3D" id="1.10.1450.10">
    <property type="entry name" value="Tetraspanin"/>
    <property type="match status" value="1"/>
</dbReference>
<evidence type="ECO:0000256" key="2">
    <source>
        <dbReference type="ARBA" id="ARBA00022692"/>
    </source>
</evidence>
<feature type="transmembrane region" description="Helical" evidence="6">
    <location>
        <begin position="115"/>
        <end position="139"/>
    </location>
</feature>